<feature type="transmembrane region" description="Helical" evidence="9">
    <location>
        <begin position="642"/>
        <end position="667"/>
    </location>
</feature>
<name>A0A3A2ZLC9_9EURO</name>
<dbReference type="Gene3D" id="1.20.1420.30">
    <property type="entry name" value="NCX, central ion-binding region"/>
    <property type="match status" value="2"/>
</dbReference>
<feature type="compositionally biased region" description="Low complexity" evidence="8">
    <location>
        <begin position="338"/>
        <end position="348"/>
    </location>
</feature>
<feature type="transmembrane region" description="Helical" evidence="9">
    <location>
        <begin position="219"/>
        <end position="238"/>
    </location>
</feature>
<keyword evidence="4 9" id="KW-0812">Transmembrane</keyword>
<keyword evidence="3" id="KW-0813">Transport</keyword>
<dbReference type="GO" id="GO:0015369">
    <property type="term" value="F:calcium:proton antiporter activity"/>
    <property type="evidence" value="ECO:0007669"/>
    <property type="project" value="UniProtKB-ARBA"/>
</dbReference>
<dbReference type="FunFam" id="1.20.1420.30:FF:000016">
    <property type="entry name" value="Membrane bound cation transporter"/>
    <property type="match status" value="1"/>
</dbReference>
<feature type="compositionally biased region" description="Basic and acidic residues" evidence="8">
    <location>
        <begin position="390"/>
        <end position="410"/>
    </location>
</feature>
<dbReference type="EMBL" id="MVGC01000135">
    <property type="protein sequence ID" value="RJE23103.1"/>
    <property type="molecule type" value="Genomic_DNA"/>
</dbReference>
<evidence type="ECO:0000256" key="2">
    <source>
        <dbReference type="ARBA" id="ARBA00008170"/>
    </source>
</evidence>
<evidence type="ECO:0000256" key="6">
    <source>
        <dbReference type="ARBA" id="ARBA00023065"/>
    </source>
</evidence>
<feature type="transmembrane region" description="Helical" evidence="9">
    <location>
        <begin position="578"/>
        <end position="600"/>
    </location>
</feature>
<evidence type="ECO:0000256" key="3">
    <source>
        <dbReference type="ARBA" id="ARBA00022448"/>
    </source>
</evidence>
<dbReference type="PANTHER" id="PTHR31503">
    <property type="entry name" value="VACUOLAR CALCIUM ION TRANSPORTER"/>
    <property type="match status" value="1"/>
</dbReference>
<feature type="transmembrane region" description="Helical" evidence="9">
    <location>
        <begin position="175"/>
        <end position="198"/>
    </location>
</feature>
<dbReference type="PANTHER" id="PTHR31503:SF18">
    <property type="entry name" value="CA(2+)_H(+) EXCHANGER, PUTATIVE (EUROFUNG)-RELATED"/>
    <property type="match status" value="1"/>
</dbReference>
<evidence type="ECO:0000256" key="8">
    <source>
        <dbReference type="SAM" id="MobiDB-lite"/>
    </source>
</evidence>
<evidence type="ECO:0000256" key="9">
    <source>
        <dbReference type="SAM" id="Phobius"/>
    </source>
</evidence>
<feature type="compositionally biased region" description="Polar residues" evidence="8">
    <location>
        <begin position="15"/>
        <end position="29"/>
    </location>
</feature>
<feature type="domain" description="Sodium/calcium exchanger membrane region" evidence="10">
    <location>
        <begin position="115"/>
        <end position="270"/>
    </location>
</feature>
<evidence type="ECO:0000259" key="10">
    <source>
        <dbReference type="Pfam" id="PF01699"/>
    </source>
</evidence>
<dbReference type="OrthoDB" id="1699231at2759"/>
<dbReference type="GO" id="GO:0012505">
    <property type="term" value="C:endomembrane system"/>
    <property type="evidence" value="ECO:0007669"/>
    <property type="project" value="UniProtKB-SubCell"/>
</dbReference>
<evidence type="ECO:0000256" key="4">
    <source>
        <dbReference type="ARBA" id="ARBA00022692"/>
    </source>
</evidence>
<dbReference type="GO" id="GO:0006874">
    <property type="term" value="P:intracellular calcium ion homeostasis"/>
    <property type="evidence" value="ECO:0007669"/>
    <property type="project" value="TreeGrafter"/>
</dbReference>
<proteinExistence type="inferred from homology"/>
<dbReference type="Proteomes" id="UP000266188">
    <property type="component" value="Unassembled WGS sequence"/>
</dbReference>
<feature type="transmembrane region" description="Helical" evidence="9">
    <location>
        <begin position="612"/>
        <end position="635"/>
    </location>
</feature>
<evidence type="ECO:0000256" key="5">
    <source>
        <dbReference type="ARBA" id="ARBA00022989"/>
    </source>
</evidence>
<evidence type="ECO:0000313" key="11">
    <source>
        <dbReference type="EMBL" id="RJE23103.1"/>
    </source>
</evidence>
<feature type="transmembrane region" description="Helical" evidence="9">
    <location>
        <begin position="250"/>
        <end position="268"/>
    </location>
</feature>
<comment type="caution">
    <text evidence="11">The sequence shown here is derived from an EMBL/GenBank/DDBJ whole genome shotgun (WGS) entry which is preliminary data.</text>
</comment>
<feature type="compositionally biased region" description="Polar residues" evidence="8">
    <location>
        <begin position="370"/>
        <end position="384"/>
    </location>
</feature>
<dbReference type="InterPro" id="IPR004837">
    <property type="entry name" value="NaCa_Exmemb"/>
</dbReference>
<comment type="similarity">
    <text evidence="2">Belongs to the Ca(2+):cation antiporter (CaCA) (TC 2.A.19) family.</text>
</comment>
<reference evidence="12" key="1">
    <citation type="submission" date="2017-02" db="EMBL/GenBank/DDBJ databases">
        <authorList>
            <person name="Tafer H."/>
            <person name="Lopandic K."/>
        </authorList>
    </citation>
    <scope>NUCLEOTIDE SEQUENCE [LARGE SCALE GENOMIC DNA]</scope>
    <source>
        <strain evidence="12">CBS 366.77</strain>
    </source>
</reference>
<dbReference type="STRING" id="2070753.A0A3A2ZLC9"/>
<dbReference type="GO" id="GO:0000329">
    <property type="term" value="C:fungal-type vacuole membrane"/>
    <property type="evidence" value="ECO:0007669"/>
    <property type="project" value="TreeGrafter"/>
</dbReference>
<keyword evidence="12" id="KW-1185">Reference proteome</keyword>
<feature type="compositionally biased region" description="Basic and acidic residues" evidence="8">
    <location>
        <begin position="58"/>
        <end position="68"/>
    </location>
</feature>
<feature type="transmembrane region" description="Helical" evidence="9">
    <location>
        <begin position="703"/>
        <end position="723"/>
    </location>
</feature>
<feature type="region of interest" description="Disordered" evidence="8">
    <location>
        <begin position="1"/>
        <end position="69"/>
    </location>
</feature>
<dbReference type="AlphaFoldDB" id="A0A3A2ZLC9"/>
<keyword evidence="5 9" id="KW-1133">Transmembrane helix</keyword>
<gene>
    <name evidence="11" type="ORF">PHISCL_04550</name>
</gene>
<keyword evidence="7 9" id="KW-0472">Membrane</keyword>
<feature type="compositionally biased region" description="Low complexity" evidence="8">
    <location>
        <begin position="300"/>
        <end position="309"/>
    </location>
</feature>
<feature type="region of interest" description="Disordered" evidence="8">
    <location>
        <begin position="297"/>
        <end position="530"/>
    </location>
</feature>
<organism evidence="11 12">
    <name type="scientific">Aspergillus sclerotialis</name>
    <dbReference type="NCBI Taxonomy" id="2070753"/>
    <lineage>
        <taxon>Eukaryota</taxon>
        <taxon>Fungi</taxon>
        <taxon>Dikarya</taxon>
        <taxon>Ascomycota</taxon>
        <taxon>Pezizomycotina</taxon>
        <taxon>Eurotiomycetes</taxon>
        <taxon>Eurotiomycetidae</taxon>
        <taxon>Eurotiales</taxon>
        <taxon>Aspergillaceae</taxon>
        <taxon>Aspergillus</taxon>
        <taxon>Aspergillus subgen. Polypaecilum</taxon>
    </lineage>
</organism>
<feature type="compositionally biased region" description="Basic residues" evidence="8">
    <location>
        <begin position="323"/>
        <end position="337"/>
    </location>
</feature>
<accession>A0A3A2ZLC9</accession>
<evidence type="ECO:0000313" key="12">
    <source>
        <dbReference type="Proteomes" id="UP000266188"/>
    </source>
</evidence>
<dbReference type="Pfam" id="PF01699">
    <property type="entry name" value="Na_Ca_ex"/>
    <property type="match status" value="2"/>
</dbReference>
<evidence type="ECO:0000256" key="7">
    <source>
        <dbReference type="ARBA" id="ARBA00023136"/>
    </source>
</evidence>
<feature type="transmembrane region" description="Helical" evidence="9">
    <location>
        <begin position="89"/>
        <end position="109"/>
    </location>
</feature>
<protein>
    <submittedName>
        <fullName evidence="11">Transporter</fullName>
    </submittedName>
</protein>
<dbReference type="InterPro" id="IPR004713">
    <property type="entry name" value="CaH_exchang"/>
</dbReference>
<keyword evidence="6" id="KW-0406">Ion transport</keyword>
<feature type="transmembrane region" description="Helical" evidence="9">
    <location>
        <begin position="147"/>
        <end position="169"/>
    </location>
</feature>
<evidence type="ECO:0000256" key="1">
    <source>
        <dbReference type="ARBA" id="ARBA00004127"/>
    </source>
</evidence>
<dbReference type="FunFam" id="1.20.1420.30:FF:000011">
    <property type="entry name" value="Vacuolar calcium ion transporter"/>
    <property type="match status" value="1"/>
</dbReference>
<feature type="compositionally biased region" description="Polar residues" evidence="8">
    <location>
        <begin position="501"/>
        <end position="518"/>
    </location>
</feature>
<comment type="subcellular location">
    <subcellularLocation>
        <location evidence="1">Endomembrane system</location>
        <topology evidence="1">Multi-pass membrane protein</topology>
    </subcellularLocation>
</comment>
<feature type="domain" description="Sodium/calcium exchanger membrane region" evidence="10">
    <location>
        <begin position="578"/>
        <end position="721"/>
    </location>
</feature>
<dbReference type="InterPro" id="IPR044880">
    <property type="entry name" value="NCX_ion-bd_dom_sf"/>
</dbReference>
<sequence length="738" mass="79609">MHRIHSWAKAHAFGSDSSPQKTPSENPVSENHDAVVSTGQDAQVTGQGGDPSPGSCQDNDHEKQKEKPGILSRVKNGTIRFGKHTKTTLFHSWVNVLLVFVPVGIAVEAAGLSPAVIFAMNAVAIVPLAGLLSHATECVASRLGDTVGALINVTFGNAVELIIFIIALVKNEIRIVQASLLGSILANLLLIMGMAFLLGGLRFQEQIYNSTVTQMSACLLSLSVMSLLLPTAFHASWSNNDIADKFTLKVSRGTSVVLLFVYILYIIFQLKSHAYLYASIPQQIIDEESHPGVLAEFMNSSSDSSSSSSDDSDDTTASWTTAKRIKKAMKYRRHRKSSTSSKGTTSRQSFRKKALSEMPPVISGEKPGSVSGSITTPPDENGSSAIDFGDDSRYDADDDGTRLGEPRFRDFGQLQNDVKASKDERKNRKRERRRRKMEEKAARKAAAAHPTTTPMPIPTLQRPSLKPHLSESYITHTDSRTEDGDDTMPKKRSPFRANIPSLLSNTVFSSQNPPAGSQQPPPGNVHGLRRTNSMPVRMNRAPLVGNAVQYARGADAAGSQAVEPSTEHKEPDMSRTAAVVLLLVSTALVAVCAEFLVDAIPVMIESSNVSEAFIGLIILPIVGNAAEHVTAVTVATKNKMDLSIGVSVGSSIQIAIFVTPLVVIIGWCMDKDMTLYFTLFETICLFVTAFVVNFLVLDGRSNYLEGALLMAAYVIIAVAAFFYPDNDQSSALSGTGGP</sequence>
<feature type="transmembrane region" description="Helical" evidence="9">
    <location>
        <begin position="673"/>
        <end position="696"/>
    </location>
</feature>
<feature type="transmembrane region" description="Helical" evidence="9">
    <location>
        <begin position="115"/>
        <end position="135"/>
    </location>
</feature>